<dbReference type="VEuPathDB" id="TrichDB:TRFO_37212"/>
<protein>
    <recommendedName>
        <fullName evidence="4">Tetraspanin family protein</fullName>
    </recommendedName>
</protein>
<organism evidence="2 3">
    <name type="scientific">Tritrichomonas foetus</name>
    <dbReference type="NCBI Taxonomy" id="1144522"/>
    <lineage>
        <taxon>Eukaryota</taxon>
        <taxon>Metamonada</taxon>
        <taxon>Parabasalia</taxon>
        <taxon>Tritrichomonadida</taxon>
        <taxon>Tritrichomonadidae</taxon>
        <taxon>Tritrichomonas</taxon>
    </lineage>
</organism>
<keyword evidence="3" id="KW-1185">Reference proteome</keyword>
<comment type="caution">
    <text evidence="2">The sequence shown here is derived from an EMBL/GenBank/DDBJ whole genome shotgun (WGS) entry which is preliminary data.</text>
</comment>
<sequence>MHNPITLWFSACIFLFMIAGHLGISLFSMHWFSLMRYDECMKIQGVSWKVISIIIAVFTILALLILILSISYSFNKYMAISAGLLMIASFGFIVYLIIIIDDSQEEKVFTKGIDVLGNYSKFFTDHKCVGFSKFTDCNMTEQPLCCDQELKDFVHYRFYRTRLWYIIFSSCWIGAFVILAPILYATYRKHQ</sequence>
<evidence type="ECO:0008006" key="4">
    <source>
        <dbReference type="Google" id="ProtNLM"/>
    </source>
</evidence>
<feature type="transmembrane region" description="Helical" evidence="1">
    <location>
        <begin position="50"/>
        <end position="72"/>
    </location>
</feature>
<keyword evidence="1" id="KW-1133">Transmembrane helix</keyword>
<evidence type="ECO:0000256" key="1">
    <source>
        <dbReference type="SAM" id="Phobius"/>
    </source>
</evidence>
<evidence type="ECO:0000313" key="3">
    <source>
        <dbReference type="Proteomes" id="UP000179807"/>
    </source>
</evidence>
<keyword evidence="1" id="KW-0472">Membrane</keyword>
<dbReference type="GeneID" id="94845993"/>
<feature type="transmembrane region" description="Helical" evidence="1">
    <location>
        <begin position="6"/>
        <end position="29"/>
    </location>
</feature>
<feature type="transmembrane region" description="Helical" evidence="1">
    <location>
        <begin position="163"/>
        <end position="187"/>
    </location>
</feature>
<reference evidence="2" key="1">
    <citation type="submission" date="2016-10" db="EMBL/GenBank/DDBJ databases">
        <authorList>
            <person name="Benchimol M."/>
            <person name="Almeida L.G."/>
            <person name="Vasconcelos A.T."/>
            <person name="Perreira-Neves A."/>
            <person name="Rosa I.A."/>
            <person name="Tasca T."/>
            <person name="Bogo M.R."/>
            <person name="de Souza W."/>
        </authorList>
    </citation>
    <scope>NUCLEOTIDE SEQUENCE [LARGE SCALE GENOMIC DNA]</scope>
    <source>
        <strain evidence="2">K</strain>
    </source>
</reference>
<proteinExistence type="predicted"/>
<dbReference type="EMBL" id="MLAK01001165">
    <property type="protein sequence ID" value="OHS96599.1"/>
    <property type="molecule type" value="Genomic_DNA"/>
</dbReference>
<dbReference type="RefSeq" id="XP_068349736.1">
    <property type="nucleotide sequence ID" value="XM_068511289.1"/>
</dbReference>
<feature type="transmembrane region" description="Helical" evidence="1">
    <location>
        <begin position="78"/>
        <end position="100"/>
    </location>
</feature>
<dbReference type="Proteomes" id="UP000179807">
    <property type="component" value="Unassembled WGS sequence"/>
</dbReference>
<keyword evidence="1" id="KW-0812">Transmembrane</keyword>
<gene>
    <name evidence="2" type="ORF">TRFO_37212</name>
</gene>
<evidence type="ECO:0000313" key="2">
    <source>
        <dbReference type="EMBL" id="OHS96599.1"/>
    </source>
</evidence>
<accession>A0A1J4JE85</accession>
<name>A0A1J4JE85_9EUKA</name>
<dbReference type="AlphaFoldDB" id="A0A1J4JE85"/>